<dbReference type="AlphaFoldDB" id="A0A410G362"/>
<dbReference type="Proteomes" id="UP000285517">
    <property type="component" value="Chromosome"/>
</dbReference>
<proteinExistence type="predicted"/>
<dbReference type="KEGG" id="aev:EI546_08190"/>
<reference evidence="1 2" key="1">
    <citation type="submission" date="2019-01" db="EMBL/GenBank/DDBJ databases">
        <title>Complete genome sequencing of Aequorivita sp. H23M31.</title>
        <authorList>
            <person name="Bae J.-W."/>
        </authorList>
    </citation>
    <scope>NUCLEOTIDE SEQUENCE [LARGE SCALE GENOMIC DNA]</scope>
    <source>
        <strain evidence="1 2">H23M31</strain>
    </source>
</reference>
<accession>A0A410G362</accession>
<evidence type="ECO:0000313" key="2">
    <source>
        <dbReference type="Proteomes" id="UP000285517"/>
    </source>
</evidence>
<dbReference type="RefSeq" id="WP_128250087.1">
    <property type="nucleotide sequence ID" value="NZ_CP034951.1"/>
</dbReference>
<evidence type="ECO:0000313" key="1">
    <source>
        <dbReference type="EMBL" id="QAA81706.1"/>
    </source>
</evidence>
<keyword evidence="2" id="KW-1185">Reference proteome</keyword>
<dbReference type="PIRSF" id="PIRSF035652">
    <property type="entry name" value="CHP02436"/>
    <property type="match status" value="1"/>
</dbReference>
<dbReference type="NCBIfam" id="TIGR02436">
    <property type="entry name" value="four helix bundle protein"/>
    <property type="match status" value="1"/>
</dbReference>
<dbReference type="SUPFAM" id="SSF158446">
    <property type="entry name" value="IVS-encoded protein-like"/>
    <property type="match status" value="1"/>
</dbReference>
<gene>
    <name evidence="1" type="ORF">EI546_08190</name>
</gene>
<protein>
    <submittedName>
        <fullName evidence="1">Four helix bundle protein</fullName>
    </submittedName>
</protein>
<dbReference type="Gene3D" id="1.20.1440.60">
    <property type="entry name" value="23S rRNA-intervening sequence"/>
    <property type="match status" value="1"/>
</dbReference>
<dbReference type="InterPro" id="IPR012657">
    <property type="entry name" value="23S_rRNA-intervening_sequence"/>
</dbReference>
<dbReference type="InterPro" id="IPR036583">
    <property type="entry name" value="23S_rRNA_IVS_sf"/>
</dbReference>
<name>A0A410G362_9FLAO</name>
<dbReference type="EMBL" id="CP034951">
    <property type="protein sequence ID" value="QAA81706.1"/>
    <property type="molecule type" value="Genomic_DNA"/>
</dbReference>
<dbReference type="Pfam" id="PF05635">
    <property type="entry name" value="23S_rRNA_IVP"/>
    <property type="match status" value="1"/>
</dbReference>
<organism evidence="1 2">
    <name type="scientific">Aequorivita ciconiae</name>
    <dbReference type="NCBI Taxonomy" id="2494375"/>
    <lineage>
        <taxon>Bacteria</taxon>
        <taxon>Pseudomonadati</taxon>
        <taxon>Bacteroidota</taxon>
        <taxon>Flavobacteriia</taxon>
        <taxon>Flavobacteriales</taxon>
        <taxon>Flavobacteriaceae</taxon>
        <taxon>Aequorivita</taxon>
    </lineage>
</organism>
<sequence>MERKFDLEDRLIGFAVLCIKLFKKIEYNYALDHLSKQLIRSATGAALNYGEVQGAESSKDFIHKMGIVLKELKESRVNLKIQIGADILKDIDKAEKSLKECEELVAIFAKSIQTARKSKS</sequence>
<dbReference type="OrthoDB" id="285993at2"/>